<accession>W1PVC1</accession>
<dbReference type="Gramene" id="ERN11764">
    <property type="protein sequence ID" value="ERN11764"/>
    <property type="gene ID" value="AMTR_s00022p00245770"/>
</dbReference>
<evidence type="ECO:0000313" key="2">
    <source>
        <dbReference type="EMBL" id="ERN11764.1"/>
    </source>
</evidence>
<dbReference type="Proteomes" id="UP000017836">
    <property type="component" value="Unassembled WGS sequence"/>
</dbReference>
<evidence type="ECO:0000256" key="1">
    <source>
        <dbReference type="SAM" id="MobiDB-lite"/>
    </source>
</evidence>
<organism evidence="2 3">
    <name type="scientific">Amborella trichopoda</name>
    <dbReference type="NCBI Taxonomy" id="13333"/>
    <lineage>
        <taxon>Eukaryota</taxon>
        <taxon>Viridiplantae</taxon>
        <taxon>Streptophyta</taxon>
        <taxon>Embryophyta</taxon>
        <taxon>Tracheophyta</taxon>
        <taxon>Spermatophyta</taxon>
        <taxon>Magnoliopsida</taxon>
        <taxon>Amborellales</taxon>
        <taxon>Amborellaceae</taxon>
        <taxon>Amborella</taxon>
    </lineage>
</organism>
<proteinExistence type="predicted"/>
<feature type="compositionally biased region" description="Gly residues" evidence="1">
    <location>
        <begin position="1"/>
        <end position="11"/>
    </location>
</feature>
<dbReference type="AlphaFoldDB" id="W1PVC1"/>
<sequence>MLVAEGMGGAKVEGSTCHSGGTSDAGEKLHEGSPRGWARVVEGGRKAADDSWRREVGMLLGHAVSYGSSGGDGYPKGDGDSRPGGTCWRQRSRRRGREAEP</sequence>
<feature type="region of interest" description="Disordered" evidence="1">
    <location>
        <begin position="63"/>
        <end position="101"/>
    </location>
</feature>
<keyword evidence="3" id="KW-1185">Reference proteome</keyword>
<gene>
    <name evidence="2" type="ORF">AMTR_s00022p00245770</name>
</gene>
<dbReference type="EMBL" id="KI392687">
    <property type="protein sequence ID" value="ERN11764.1"/>
    <property type="molecule type" value="Genomic_DNA"/>
</dbReference>
<dbReference type="HOGENOM" id="CLU_2295457_0_0_1"/>
<protein>
    <submittedName>
        <fullName evidence="2">Uncharacterized protein</fullName>
    </submittedName>
</protein>
<evidence type="ECO:0000313" key="3">
    <source>
        <dbReference type="Proteomes" id="UP000017836"/>
    </source>
</evidence>
<reference evidence="3" key="1">
    <citation type="journal article" date="2013" name="Science">
        <title>The Amborella genome and the evolution of flowering plants.</title>
        <authorList>
            <consortium name="Amborella Genome Project"/>
        </authorList>
    </citation>
    <scope>NUCLEOTIDE SEQUENCE [LARGE SCALE GENOMIC DNA]</scope>
</reference>
<feature type="compositionally biased region" description="Basic residues" evidence="1">
    <location>
        <begin position="90"/>
        <end position="101"/>
    </location>
</feature>
<name>W1PVC1_AMBTC</name>
<feature type="region of interest" description="Disordered" evidence="1">
    <location>
        <begin position="1"/>
        <end position="42"/>
    </location>
</feature>